<dbReference type="EMBL" id="ASGZ01000060">
    <property type="protein sequence ID" value="ESP87340.1"/>
    <property type="molecule type" value="Genomic_DNA"/>
</dbReference>
<proteinExistence type="predicted"/>
<dbReference type="OrthoDB" id="115864at2157"/>
<dbReference type="SUPFAM" id="SSF56784">
    <property type="entry name" value="HAD-like"/>
    <property type="match status" value="1"/>
</dbReference>
<dbReference type="Proteomes" id="UP000017840">
    <property type="component" value="Unassembled WGS sequence"/>
</dbReference>
<reference evidence="1 2" key="1">
    <citation type="journal article" date="2013" name="Genome Announc.">
        <title>Draft Genome Sequence of 'Candidatus Halobonum tyrrellensis' Strain G22, Isolated from the Hypersaline Waters of Lake Tyrrell, Australia.</title>
        <authorList>
            <person name="Ugalde J.A."/>
            <person name="Narasingarao P."/>
            <person name="Kuo S."/>
            <person name="Podell S."/>
            <person name="Allen E.E."/>
        </authorList>
    </citation>
    <scope>NUCLEOTIDE SEQUENCE [LARGE SCALE GENOMIC DNA]</scope>
    <source>
        <strain evidence="1 2">G22</strain>
    </source>
</reference>
<dbReference type="InterPro" id="IPR036412">
    <property type="entry name" value="HAD-like_sf"/>
</dbReference>
<gene>
    <name evidence="1" type="ORF">K933_14678</name>
</gene>
<dbReference type="GO" id="GO:0008967">
    <property type="term" value="F:phosphoglycolate phosphatase activity"/>
    <property type="evidence" value="ECO:0007669"/>
    <property type="project" value="TreeGrafter"/>
</dbReference>
<dbReference type="AlphaFoldDB" id="V4H9I5"/>
<accession>V4H9I5</accession>
<evidence type="ECO:0000313" key="1">
    <source>
        <dbReference type="EMBL" id="ESP87340.1"/>
    </source>
</evidence>
<dbReference type="STRING" id="1324957.K933_14678"/>
<sequence>MSYEAVVFDTDVLTRRTPIETRRAAVSAAFRAFGADPELAGVDSVLHGSVGRVRTVCDRYGVDPDAFWAKREAYAAATERTAMLDGRKRLYDDVAGAFDRVAGAVGVVSNAPAASVDHLLDVFDLSGRVSAAVGREPTLDGYARCLPETAYLDDALDSLGTRDALFVGDGNADLVAADRAGVDSAFVRRPARVGYELTTEPTYELDSLADLGAVAGTDSDGVDRPEPNRVA</sequence>
<dbReference type="RefSeq" id="WP_023395509.1">
    <property type="nucleotide sequence ID" value="NZ_ASGZ01000060.1"/>
</dbReference>
<dbReference type="PANTHER" id="PTHR43434:SF1">
    <property type="entry name" value="PHOSPHOGLYCOLATE PHOSPHATASE"/>
    <property type="match status" value="1"/>
</dbReference>
<keyword evidence="2" id="KW-1185">Reference proteome</keyword>
<organism evidence="1 2">
    <name type="scientific">Candidatus Halobonum tyrrellensis G22</name>
    <dbReference type="NCBI Taxonomy" id="1324957"/>
    <lineage>
        <taxon>Archaea</taxon>
        <taxon>Methanobacteriati</taxon>
        <taxon>Methanobacteriota</taxon>
        <taxon>Stenosarchaea group</taxon>
        <taxon>Halobacteria</taxon>
        <taxon>Halobacteriales</taxon>
        <taxon>Haloferacaceae</taxon>
        <taxon>Candidatus Halobonum</taxon>
    </lineage>
</organism>
<evidence type="ECO:0000313" key="2">
    <source>
        <dbReference type="Proteomes" id="UP000017840"/>
    </source>
</evidence>
<protein>
    <submittedName>
        <fullName evidence="1">Haloacid dehalogenase superfamily protein</fullName>
    </submittedName>
</protein>
<dbReference type="Pfam" id="PF13242">
    <property type="entry name" value="Hydrolase_like"/>
    <property type="match status" value="1"/>
</dbReference>
<dbReference type="GO" id="GO:0006281">
    <property type="term" value="P:DNA repair"/>
    <property type="evidence" value="ECO:0007669"/>
    <property type="project" value="TreeGrafter"/>
</dbReference>
<comment type="caution">
    <text evidence="1">The sequence shown here is derived from an EMBL/GenBank/DDBJ whole genome shotgun (WGS) entry which is preliminary data.</text>
</comment>
<dbReference type="eggNOG" id="arCOG02292">
    <property type="taxonomic scope" value="Archaea"/>
</dbReference>
<dbReference type="InterPro" id="IPR023214">
    <property type="entry name" value="HAD_sf"/>
</dbReference>
<dbReference type="PANTHER" id="PTHR43434">
    <property type="entry name" value="PHOSPHOGLYCOLATE PHOSPHATASE"/>
    <property type="match status" value="1"/>
</dbReference>
<dbReference type="Gene3D" id="3.40.50.1000">
    <property type="entry name" value="HAD superfamily/HAD-like"/>
    <property type="match status" value="1"/>
</dbReference>
<name>V4H9I5_9EURY</name>
<dbReference type="InterPro" id="IPR050155">
    <property type="entry name" value="HAD-like_hydrolase_sf"/>
</dbReference>